<sequence length="260" mass="29920">MLKCLIFISVLGLSALTLAQSDDKGFEIAARSDRSDLGFSDSEVELSMVLRNAAGEESSRRLRIATLEKENEEVGDKSVVVFSTPKDIEGTALLSHAKILEPDDQWLFLPALKRVKRISSANKSGPFVGSEFAFEDFTAIELNKFEYRFLRTESCGSLQCDVLERRPRYDSSGYTKQISWVDQTDFQIRKVEFYDRRGDLLKVLSLEDYRQYSNGAWRPHTLHMENKQTNKQTTLRYGNYVFNQGLDDRDFVKSKLQRLR</sequence>
<dbReference type="RefSeq" id="WP_302711044.1">
    <property type="nucleotide sequence ID" value="NZ_JAULRT010000032.1"/>
</dbReference>
<protein>
    <submittedName>
        <fullName evidence="3">Outer membrane lipoprotein-sorting protein</fullName>
    </submittedName>
</protein>
<keyword evidence="4" id="KW-1185">Reference proteome</keyword>
<dbReference type="Pfam" id="PF17131">
    <property type="entry name" value="LolA_like"/>
    <property type="match status" value="1"/>
</dbReference>
<keyword evidence="1" id="KW-0732">Signal</keyword>
<evidence type="ECO:0000256" key="1">
    <source>
        <dbReference type="SAM" id="SignalP"/>
    </source>
</evidence>
<organism evidence="3 4">
    <name type="scientific">Gilvimarinus algae</name>
    <dbReference type="NCBI Taxonomy" id="3058037"/>
    <lineage>
        <taxon>Bacteria</taxon>
        <taxon>Pseudomonadati</taxon>
        <taxon>Pseudomonadota</taxon>
        <taxon>Gammaproteobacteria</taxon>
        <taxon>Cellvibrionales</taxon>
        <taxon>Cellvibrionaceae</taxon>
        <taxon>Gilvimarinus</taxon>
    </lineage>
</organism>
<reference evidence="3" key="1">
    <citation type="submission" date="2023-07" db="EMBL/GenBank/DDBJ databases">
        <title>Gilvimarinus algae sp. nov., isolated from the surface of Kelp.</title>
        <authorList>
            <person name="Sun Y.Y."/>
            <person name="Gong Y."/>
            <person name="Du Z.J."/>
        </authorList>
    </citation>
    <scope>NUCLEOTIDE SEQUENCE</scope>
    <source>
        <strain evidence="3">SDUM040014</strain>
    </source>
</reference>
<evidence type="ECO:0000313" key="4">
    <source>
        <dbReference type="Proteomes" id="UP001168380"/>
    </source>
</evidence>
<dbReference type="Proteomes" id="UP001168380">
    <property type="component" value="Unassembled WGS sequence"/>
</dbReference>
<dbReference type="InterPro" id="IPR033399">
    <property type="entry name" value="TP_0789-like"/>
</dbReference>
<name>A0ABT8TE34_9GAMM</name>
<proteinExistence type="predicted"/>
<feature type="signal peptide" evidence="1">
    <location>
        <begin position="1"/>
        <end position="19"/>
    </location>
</feature>
<keyword evidence="3" id="KW-0449">Lipoprotein</keyword>
<accession>A0ABT8TE34</accession>
<comment type="caution">
    <text evidence="3">The sequence shown here is derived from an EMBL/GenBank/DDBJ whole genome shotgun (WGS) entry which is preliminary data.</text>
</comment>
<gene>
    <name evidence="3" type="ORF">QWI16_01970</name>
</gene>
<evidence type="ECO:0000313" key="3">
    <source>
        <dbReference type="EMBL" id="MDO3380921.1"/>
    </source>
</evidence>
<feature type="chain" id="PRO_5045055201" evidence="1">
    <location>
        <begin position="20"/>
        <end position="260"/>
    </location>
</feature>
<feature type="domain" description="Uncharacterized protein TP-0789" evidence="2">
    <location>
        <begin position="76"/>
        <end position="258"/>
    </location>
</feature>
<dbReference type="CDD" id="cd16329">
    <property type="entry name" value="LolA_like"/>
    <property type="match status" value="1"/>
</dbReference>
<evidence type="ECO:0000259" key="2">
    <source>
        <dbReference type="Pfam" id="PF17131"/>
    </source>
</evidence>
<dbReference type="Gene3D" id="2.50.20.10">
    <property type="entry name" value="Lipoprotein localisation LolA/LolB/LppX"/>
    <property type="match status" value="1"/>
</dbReference>
<dbReference type="EMBL" id="JAULRT010000032">
    <property type="protein sequence ID" value="MDO3380921.1"/>
    <property type="molecule type" value="Genomic_DNA"/>
</dbReference>